<dbReference type="Gene3D" id="1.25.40.20">
    <property type="entry name" value="Ankyrin repeat-containing domain"/>
    <property type="match status" value="3"/>
</dbReference>
<feature type="domain" description="Peptidase S1" evidence="29">
    <location>
        <begin position="1311"/>
        <end position="1541"/>
    </location>
</feature>
<evidence type="ECO:0000313" key="31">
    <source>
        <dbReference type="EMBL" id="CAH2219117.1"/>
    </source>
</evidence>
<keyword evidence="22" id="KW-0040">ANK repeat</keyword>
<dbReference type="FunFam" id="1.10.510.10:FF:000288">
    <property type="entry name" value="Receptor-interacting serine/threonine-protein kinase 2"/>
    <property type="match status" value="1"/>
</dbReference>
<evidence type="ECO:0000256" key="8">
    <source>
        <dbReference type="ARBA" id="ARBA00022553"/>
    </source>
</evidence>
<keyword evidence="16" id="KW-0832">Ubl conjugation</keyword>
<feature type="transmembrane region" description="Helical" evidence="27">
    <location>
        <begin position="1134"/>
        <end position="1158"/>
    </location>
</feature>
<dbReference type="SMART" id="SM00020">
    <property type="entry name" value="Tryp_SPc"/>
    <property type="match status" value="2"/>
</dbReference>
<dbReference type="GO" id="GO:0005524">
    <property type="term" value="F:ATP binding"/>
    <property type="evidence" value="ECO:0007669"/>
    <property type="project" value="UniProtKB-UniRule"/>
</dbReference>
<feature type="repeat" description="ANK" evidence="22">
    <location>
        <begin position="605"/>
        <end position="637"/>
    </location>
</feature>
<dbReference type="PROSITE" id="PS50297">
    <property type="entry name" value="ANK_REP_REGION"/>
    <property type="match status" value="5"/>
</dbReference>
<proteinExistence type="inferred from homology"/>
<dbReference type="FunFam" id="2.40.10.10:FF:000003">
    <property type="entry name" value="Transmembrane serine protease 3"/>
    <property type="match status" value="2"/>
</dbReference>
<dbReference type="Pfam" id="PF00023">
    <property type="entry name" value="Ank"/>
    <property type="match status" value="1"/>
</dbReference>
<dbReference type="Gene3D" id="2.40.10.10">
    <property type="entry name" value="Trypsin-like serine proteases"/>
    <property type="match status" value="4"/>
</dbReference>
<keyword evidence="14 26" id="KW-0720">Serine protease</keyword>
<dbReference type="InterPro" id="IPR036055">
    <property type="entry name" value="LDL_receptor-like_sf"/>
</dbReference>
<dbReference type="PANTHER" id="PTHR24252:SF30">
    <property type="entry name" value="TRANSMEMBRANE SERINE PROTEASE 2"/>
    <property type="match status" value="1"/>
</dbReference>
<comment type="catalytic activity">
    <reaction evidence="21">
        <text>L-seryl-[protein] + ATP = O-phospho-L-seryl-[protein] + ADP + H(+)</text>
        <dbReference type="Rhea" id="RHEA:17989"/>
        <dbReference type="Rhea" id="RHEA-COMP:9863"/>
        <dbReference type="Rhea" id="RHEA-COMP:11604"/>
        <dbReference type="ChEBI" id="CHEBI:15378"/>
        <dbReference type="ChEBI" id="CHEBI:29999"/>
        <dbReference type="ChEBI" id="CHEBI:30616"/>
        <dbReference type="ChEBI" id="CHEBI:83421"/>
        <dbReference type="ChEBI" id="CHEBI:456216"/>
        <dbReference type="EC" id="2.7.11.1"/>
    </reaction>
</comment>
<evidence type="ECO:0000256" key="20">
    <source>
        <dbReference type="ARBA" id="ARBA00047899"/>
    </source>
</evidence>
<evidence type="ECO:0000256" key="5">
    <source>
        <dbReference type="ARBA" id="ARBA00022490"/>
    </source>
</evidence>
<feature type="repeat" description="ANK" evidence="22">
    <location>
        <begin position="472"/>
        <end position="504"/>
    </location>
</feature>
<dbReference type="PRINTS" id="PR00722">
    <property type="entry name" value="CHYMOTRYPSIN"/>
</dbReference>
<dbReference type="InterPro" id="IPR043504">
    <property type="entry name" value="Peptidase_S1_PA_chymotrypsin"/>
</dbReference>
<dbReference type="InterPro" id="IPR011009">
    <property type="entry name" value="Kinase-like_dom_sf"/>
</dbReference>
<evidence type="ECO:0000256" key="27">
    <source>
        <dbReference type="SAM" id="Phobius"/>
    </source>
</evidence>
<organism evidence="31 32">
    <name type="scientific">Pelobates cultripes</name>
    <name type="common">Western spadefoot toad</name>
    <dbReference type="NCBI Taxonomy" id="61616"/>
    <lineage>
        <taxon>Eukaryota</taxon>
        <taxon>Metazoa</taxon>
        <taxon>Chordata</taxon>
        <taxon>Craniata</taxon>
        <taxon>Vertebrata</taxon>
        <taxon>Euteleostomi</taxon>
        <taxon>Amphibia</taxon>
        <taxon>Batrachia</taxon>
        <taxon>Anura</taxon>
        <taxon>Pelobatoidea</taxon>
        <taxon>Pelobatidae</taxon>
        <taxon>Pelobates</taxon>
    </lineage>
</organism>
<evidence type="ECO:0000256" key="11">
    <source>
        <dbReference type="ARBA" id="ARBA00022741"/>
    </source>
</evidence>
<dbReference type="SMART" id="SM00248">
    <property type="entry name" value="ANK"/>
    <property type="match status" value="8"/>
</dbReference>
<evidence type="ECO:0000256" key="12">
    <source>
        <dbReference type="ARBA" id="ARBA00022777"/>
    </source>
</evidence>
<comment type="caution">
    <text evidence="24">Lacks conserved residue(s) required for the propagation of feature annotation.</text>
</comment>
<dbReference type="PROSITE" id="PS50240">
    <property type="entry name" value="TRYPSIN_DOM"/>
    <property type="match status" value="2"/>
</dbReference>
<evidence type="ECO:0000256" key="13">
    <source>
        <dbReference type="ARBA" id="ARBA00022801"/>
    </source>
</evidence>
<evidence type="ECO:0000256" key="15">
    <source>
        <dbReference type="ARBA" id="ARBA00022840"/>
    </source>
</evidence>
<dbReference type="PROSITE" id="PS50287">
    <property type="entry name" value="SRCR_2"/>
    <property type="match status" value="1"/>
</dbReference>
<dbReference type="GO" id="GO:0005737">
    <property type="term" value="C:cytoplasm"/>
    <property type="evidence" value="ECO:0007669"/>
    <property type="project" value="UniProtKB-SubCell"/>
</dbReference>
<keyword evidence="10" id="KW-0808">Transferase</keyword>
<dbReference type="PROSITE" id="PS00108">
    <property type="entry name" value="PROTEIN_KINASE_ST"/>
    <property type="match status" value="1"/>
</dbReference>
<feature type="domain" description="SRCR" evidence="30">
    <location>
        <begin position="1170"/>
        <end position="1298"/>
    </location>
</feature>
<keyword evidence="7" id="KW-0723">Serine/threonine-protein kinase</keyword>
<evidence type="ECO:0000259" key="30">
    <source>
        <dbReference type="PROSITE" id="PS50287"/>
    </source>
</evidence>
<keyword evidence="19" id="KW-0325">Glycoprotein</keyword>
<feature type="binding site" evidence="25">
    <location>
        <position position="51"/>
    </location>
    <ligand>
        <name>ATP</name>
        <dbReference type="ChEBI" id="CHEBI:30616"/>
    </ligand>
</feature>
<dbReference type="PROSITE" id="PS50011">
    <property type="entry name" value="PROTEIN_KINASE_DOM"/>
    <property type="match status" value="1"/>
</dbReference>
<dbReference type="SMART" id="SM00192">
    <property type="entry name" value="LDLa"/>
    <property type="match status" value="1"/>
</dbReference>
<keyword evidence="18 23" id="KW-1015">Disulfide bond</keyword>
<dbReference type="InterPro" id="IPR017441">
    <property type="entry name" value="Protein_kinase_ATP_BS"/>
</dbReference>
<dbReference type="SUPFAM" id="SSF50494">
    <property type="entry name" value="Trypsin-like serine proteases"/>
    <property type="match status" value="2"/>
</dbReference>
<dbReference type="InterPro" id="IPR001190">
    <property type="entry name" value="SRCR"/>
</dbReference>
<dbReference type="PROSITE" id="PS00135">
    <property type="entry name" value="TRYPSIN_SER"/>
    <property type="match status" value="2"/>
</dbReference>
<keyword evidence="11 25" id="KW-0547">Nucleotide-binding</keyword>
<evidence type="ECO:0000256" key="7">
    <source>
        <dbReference type="ARBA" id="ARBA00022527"/>
    </source>
</evidence>
<dbReference type="GO" id="GO:0006508">
    <property type="term" value="P:proteolysis"/>
    <property type="evidence" value="ECO:0007669"/>
    <property type="project" value="UniProtKB-KW"/>
</dbReference>
<feature type="domain" description="Protein kinase" evidence="28">
    <location>
        <begin position="22"/>
        <end position="286"/>
    </location>
</feature>
<protein>
    <recommendedName>
        <fullName evidence="4">non-specific serine/threonine protein kinase</fullName>
        <ecNumber evidence="4">2.7.11.1</ecNumber>
    </recommendedName>
</protein>
<evidence type="ECO:0000256" key="22">
    <source>
        <dbReference type="PROSITE-ProRule" id="PRU00023"/>
    </source>
</evidence>
<evidence type="ECO:0000259" key="29">
    <source>
        <dbReference type="PROSITE" id="PS50240"/>
    </source>
</evidence>
<feature type="disulfide bond" evidence="23">
    <location>
        <begin position="1179"/>
        <end position="1194"/>
    </location>
</feature>
<evidence type="ECO:0000256" key="23">
    <source>
        <dbReference type="PROSITE-ProRule" id="PRU00124"/>
    </source>
</evidence>
<dbReference type="SUPFAM" id="SSF56487">
    <property type="entry name" value="SRCR-like"/>
    <property type="match status" value="2"/>
</dbReference>
<evidence type="ECO:0000313" key="32">
    <source>
        <dbReference type="Proteomes" id="UP001295444"/>
    </source>
</evidence>
<evidence type="ECO:0000256" key="3">
    <source>
        <dbReference type="ARBA" id="ARBA00005843"/>
    </source>
</evidence>
<keyword evidence="27" id="KW-1133">Transmembrane helix</keyword>
<gene>
    <name evidence="31" type="ORF">PECUL_23A051648</name>
</gene>
<dbReference type="InterPro" id="IPR001254">
    <property type="entry name" value="Trypsin_dom"/>
</dbReference>
<dbReference type="InterPro" id="IPR001314">
    <property type="entry name" value="Peptidase_S1A"/>
</dbReference>
<dbReference type="GO" id="GO:0004674">
    <property type="term" value="F:protein serine/threonine kinase activity"/>
    <property type="evidence" value="ECO:0007669"/>
    <property type="project" value="UniProtKB-KW"/>
</dbReference>
<evidence type="ECO:0000256" key="1">
    <source>
        <dbReference type="ARBA" id="ARBA00004170"/>
    </source>
</evidence>
<evidence type="ECO:0000256" key="14">
    <source>
        <dbReference type="ARBA" id="ARBA00022825"/>
    </source>
</evidence>
<keyword evidence="5" id="KW-0963">Cytoplasm</keyword>
<dbReference type="SUPFAM" id="SSF48403">
    <property type="entry name" value="Ankyrin repeat"/>
    <property type="match status" value="1"/>
</dbReference>
<comment type="subcellular location">
    <subcellularLocation>
        <location evidence="2">Cytoplasm</location>
    </subcellularLocation>
    <subcellularLocation>
        <location evidence="1">Membrane</location>
        <topology evidence="1">Peripheral membrane protein</topology>
    </subcellularLocation>
</comment>
<dbReference type="PROSITE" id="PS50068">
    <property type="entry name" value="LDLRA_2"/>
    <property type="match status" value="1"/>
</dbReference>
<dbReference type="InterPro" id="IPR033116">
    <property type="entry name" value="TRYPSIN_SER"/>
</dbReference>
<dbReference type="InterPro" id="IPR000719">
    <property type="entry name" value="Prot_kinase_dom"/>
</dbReference>
<dbReference type="Pfam" id="PF12796">
    <property type="entry name" value="Ank_2"/>
    <property type="match status" value="2"/>
</dbReference>
<keyword evidence="13 26" id="KW-0378">Hydrolase</keyword>
<keyword evidence="32" id="KW-1185">Reference proteome</keyword>
<dbReference type="PANTHER" id="PTHR24252">
    <property type="entry name" value="ACROSIN-RELATED"/>
    <property type="match status" value="1"/>
</dbReference>
<dbReference type="GO" id="GO:0016020">
    <property type="term" value="C:membrane"/>
    <property type="evidence" value="ECO:0007669"/>
    <property type="project" value="UniProtKB-SubCell"/>
</dbReference>
<evidence type="ECO:0000256" key="25">
    <source>
        <dbReference type="PROSITE-ProRule" id="PRU10141"/>
    </source>
</evidence>
<dbReference type="InterPro" id="IPR002172">
    <property type="entry name" value="LDrepeatLR_classA_rpt"/>
</dbReference>
<evidence type="ECO:0000256" key="19">
    <source>
        <dbReference type="ARBA" id="ARBA00023180"/>
    </source>
</evidence>
<accession>A0AAD1VL38</accession>
<dbReference type="Gene3D" id="1.10.510.10">
    <property type="entry name" value="Transferase(Phosphotransferase) domain 1"/>
    <property type="match status" value="1"/>
</dbReference>
<feature type="repeat" description="ANK" evidence="22">
    <location>
        <begin position="638"/>
        <end position="670"/>
    </location>
</feature>
<dbReference type="SUPFAM" id="SSF57424">
    <property type="entry name" value="LDL receptor-like module"/>
    <property type="match status" value="1"/>
</dbReference>
<dbReference type="Proteomes" id="UP001295444">
    <property type="component" value="Chromosome 01"/>
</dbReference>
<dbReference type="CDD" id="cd00112">
    <property type="entry name" value="LDLa"/>
    <property type="match status" value="1"/>
</dbReference>
<keyword evidence="9 26" id="KW-0645">Protease</keyword>
<dbReference type="PROSITE" id="PS00134">
    <property type="entry name" value="TRYPSIN_HIS"/>
    <property type="match status" value="2"/>
</dbReference>
<keyword evidence="12 31" id="KW-0418">Kinase</keyword>
<keyword evidence="27" id="KW-0812">Transmembrane</keyword>
<sequence length="1579" mass="175311">MEKEVVSPWDMGLLRTFDSCEFCGWEKVGSGGFGQVYKVKHISWKTWLAIKCPPSLHVDEKERIELVEEAKKMEMAKFRCILPVYGICSDPVGLVMEYMETGSLEKLLASERLPWDLRFRIIHETAVGMNFLHCMNPPLLHLDLKPANILLDGHYHVKISDFGLAKWNGLSNSHELSLDGICGTIAYLPPERFKEKNRSFDTKHDVYSFAIVIWGILTQRKPFAEEKNILHIMVKVGAGFRPDLSHIPRKRPQQCDGMVELMKACWLDKPNKRPTFQEITSETELLCTKHEDDGYNMSCEDVQMQAIQEAAVQEELGALSECKKGPTQTLEKDYSLSELLSRLDSGISQTMEEPESLSHCVSEPQLTSSDKRLSGVSSVDSAFSSRGSLSLSFEKDCSVIDVSTTDILKKKLIDAIVAGDTIKLMKILQPQDVDFVLEGRSSLLHLAVEASQEECAKLLLVYHANPNAINMKGSTPLHIAVEKKLKSIVELLLAKKINVNAKDEDHFTALHFAAQNGDEYITRMLLEKNALLNSVDIKGRTPLHVACQHGQETIVRLFLRRGSDINVKGQDNWVSLHYAAWQGHLKIVKLLARRDGADLNIQTADGRTPLHLAAQRGHYRVARVLVELNCDVNLYNSQMKTPLHVAAETGHTSTARLLLHRGANLNAVTSEGVTALELAKQNCHNSAVQLLMDVTWKVMAKTRQLVQITLDATIQGTKASLCSPRIQCPNGEDESYCVRLYGPEFLLQAYSSVRGRWLNVCSDKWNDNFGKAACPHFGYDRTRALPYEEISRKVQTERNTKQTGHVKFNQFRNDIAITGCLLEGLYQPSSFSVSCMSSVGVSLQCIECGLRANSTSSRIVGGNLSSINDWPWQVSLYSSGKFTCGGSIITPNWIVTAAHCIEGSNAFASVWQVYYGSVVKGAGSYSYVDKVIAHQSYDATTKNNDIALMKLKSTITFSSTARPVCLPNHGMNWVTENQYWISGWGPTYEGGPSTNYLREASVKLIDSTTCNKPSVYSNAITSTMICAGYLSGGIDACQGDSGGPLVSQTNKLWWLVGDTSWGNGCANYNKPGVYGNVTVFLEWIYLQMQADAVKCVRVLLCCVVYDVSVLDNCFVSAEKVQGMQVAVEGRKKNVLIAFAICVLIVAAIIAAVLAWYFVTSKCEMKCWSSSQCVSASQWCDGTVQCPKGEDEAYCVRLNGPEFLLQAYSSVKGRWLNVCSDKWNDNFGKAACQELGYTRVGNSLDFFKLHISYGMIQSTYYTIRYCYICSAYENQTDQQGRRYHNDSCSSLTGVSLRCINCGLNGNSISSRIVGGNTASTSNWPWQVGLYSNLRFTCGGSIITPNWIVTAAHCVEGSNAYASVWQVYYGSVVKGGGFSSFVEKVIAHQNYDTTTKNNDIALMKLKSTITFSYTARPVCLPNHGMNWVADKQCWISGWGATYEGGSSTSYLREASVKLIDSTTCNKASVYNAAITSTMICAGYLSGGIDTCQGDSGGPLVTRTNNLWWLVGDTSWGNGCANVNKPGVYGNVTVFLEWIYLQMQISKWLKYQIKFLTIDNLETMEETPFGSTYCIIFYTFYR</sequence>
<dbReference type="SMART" id="SM00220">
    <property type="entry name" value="S_TKc"/>
    <property type="match status" value="1"/>
</dbReference>
<keyword evidence="17 27" id="KW-0472">Membrane</keyword>
<dbReference type="InterPro" id="IPR036770">
    <property type="entry name" value="Ankyrin_rpt-contain_sf"/>
</dbReference>
<dbReference type="PROSITE" id="PS00107">
    <property type="entry name" value="PROTEIN_KINASE_ATP"/>
    <property type="match status" value="1"/>
</dbReference>
<keyword evidence="6" id="KW-1017">Isopeptide bond</keyword>
<evidence type="ECO:0000256" key="18">
    <source>
        <dbReference type="ARBA" id="ARBA00023157"/>
    </source>
</evidence>
<evidence type="ECO:0000256" key="10">
    <source>
        <dbReference type="ARBA" id="ARBA00022679"/>
    </source>
</evidence>
<feature type="repeat" description="ANK" evidence="22">
    <location>
        <begin position="538"/>
        <end position="570"/>
    </location>
</feature>
<evidence type="ECO:0000256" key="24">
    <source>
        <dbReference type="PROSITE-ProRule" id="PRU00196"/>
    </source>
</evidence>
<dbReference type="CDD" id="cd00190">
    <property type="entry name" value="Tryp_SPc"/>
    <property type="match status" value="2"/>
</dbReference>
<name>A0AAD1VL38_PELCU</name>
<dbReference type="Pfam" id="PF00069">
    <property type="entry name" value="Pkinase"/>
    <property type="match status" value="1"/>
</dbReference>
<comment type="catalytic activity">
    <reaction evidence="20">
        <text>L-threonyl-[protein] + ATP = O-phospho-L-threonyl-[protein] + ADP + H(+)</text>
        <dbReference type="Rhea" id="RHEA:46608"/>
        <dbReference type="Rhea" id="RHEA-COMP:11060"/>
        <dbReference type="Rhea" id="RHEA-COMP:11605"/>
        <dbReference type="ChEBI" id="CHEBI:15378"/>
        <dbReference type="ChEBI" id="CHEBI:30013"/>
        <dbReference type="ChEBI" id="CHEBI:30616"/>
        <dbReference type="ChEBI" id="CHEBI:61977"/>
        <dbReference type="ChEBI" id="CHEBI:456216"/>
        <dbReference type="EC" id="2.7.11.1"/>
    </reaction>
</comment>
<evidence type="ECO:0000256" key="9">
    <source>
        <dbReference type="ARBA" id="ARBA00022670"/>
    </source>
</evidence>
<dbReference type="PROSITE" id="PS50088">
    <property type="entry name" value="ANK_REPEAT"/>
    <property type="match status" value="5"/>
</dbReference>
<dbReference type="InterPro" id="IPR002110">
    <property type="entry name" value="Ankyrin_rpt"/>
</dbReference>
<dbReference type="InterPro" id="IPR008271">
    <property type="entry name" value="Ser/Thr_kinase_AS"/>
</dbReference>
<evidence type="ECO:0000256" key="17">
    <source>
        <dbReference type="ARBA" id="ARBA00023136"/>
    </source>
</evidence>
<reference evidence="31" key="1">
    <citation type="submission" date="2022-03" db="EMBL/GenBank/DDBJ databases">
        <authorList>
            <person name="Alioto T."/>
            <person name="Alioto T."/>
            <person name="Gomez Garrido J."/>
        </authorList>
    </citation>
    <scope>NUCLEOTIDE SEQUENCE</scope>
</reference>
<dbReference type="InterPro" id="IPR018114">
    <property type="entry name" value="TRYPSIN_HIS"/>
</dbReference>
<dbReference type="PRINTS" id="PR01415">
    <property type="entry name" value="ANKYRIN"/>
</dbReference>
<dbReference type="SUPFAM" id="SSF56112">
    <property type="entry name" value="Protein kinase-like (PK-like)"/>
    <property type="match status" value="1"/>
</dbReference>
<dbReference type="EC" id="2.7.11.1" evidence="4"/>
<evidence type="ECO:0000256" key="4">
    <source>
        <dbReference type="ARBA" id="ARBA00012513"/>
    </source>
</evidence>
<evidence type="ECO:0000256" key="21">
    <source>
        <dbReference type="ARBA" id="ARBA00048679"/>
    </source>
</evidence>
<keyword evidence="31" id="KW-0675">Receptor</keyword>
<keyword evidence="15 25" id="KW-0067">ATP-binding</keyword>
<feature type="repeat" description="ANK" evidence="22">
    <location>
        <begin position="505"/>
        <end position="537"/>
    </location>
</feature>
<dbReference type="Gene3D" id="4.10.400.10">
    <property type="entry name" value="Low-density Lipoprotein Receptor"/>
    <property type="match status" value="1"/>
</dbReference>
<evidence type="ECO:0000256" key="2">
    <source>
        <dbReference type="ARBA" id="ARBA00004496"/>
    </source>
</evidence>
<evidence type="ECO:0000256" key="6">
    <source>
        <dbReference type="ARBA" id="ARBA00022499"/>
    </source>
</evidence>
<dbReference type="GO" id="GO:0004252">
    <property type="term" value="F:serine-type endopeptidase activity"/>
    <property type="evidence" value="ECO:0007669"/>
    <property type="project" value="InterPro"/>
</dbReference>
<evidence type="ECO:0000256" key="16">
    <source>
        <dbReference type="ARBA" id="ARBA00022843"/>
    </source>
</evidence>
<dbReference type="InterPro" id="IPR009003">
    <property type="entry name" value="Peptidase_S1_PA"/>
</dbReference>
<dbReference type="CDD" id="cd14025">
    <property type="entry name" value="STKc_RIP4_like"/>
    <property type="match status" value="1"/>
</dbReference>
<dbReference type="Gene3D" id="3.10.250.10">
    <property type="entry name" value="SRCR-like domain"/>
    <property type="match status" value="2"/>
</dbReference>
<keyword evidence="8" id="KW-0597">Phosphoprotein</keyword>
<feature type="domain" description="Peptidase S1" evidence="29">
    <location>
        <begin position="859"/>
        <end position="1089"/>
    </location>
</feature>
<dbReference type="Pfam" id="PF00089">
    <property type="entry name" value="Trypsin"/>
    <property type="match status" value="2"/>
</dbReference>
<comment type="similarity">
    <text evidence="3">Belongs to the protein kinase superfamily. TKL Ser/Thr protein kinase family.</text>
</comment>
<dbReference type="InterPro" id="IPR036772">
    <property type="entry name" value="SRCR-like_dom_sf"/>
</dbReference>
<evidence type="ECO:0000259" key="28">
    <source>
        <dbReference type="PROSITE" id="PS50011"/>
    </source>
</evidence>
<dbReference type="Pfam" id="PF15494">
    <property type="entry name" value="SRCR_2"/>
    <property type="match status" value="2"/>
</dbReference>
<evidence type="ECO:0000256" key="26">
    <source>
        <dbReference type="RuleBase" id="RU363034"/>
    </source>
</evidence>
<dbReference type="EMBL" id="OW240912">
    <property type="protein sequence ID" value="CAH2219117.1"/>
    <property type="molecule type" value="Genomic_DNA"/>
</dbReference>